<evidence type="ECO:0000256" key="4">
    <source>
        <dbReference type="ARBA" id="ARBA00023027"/>
    </source>
</evidence>
<proteinExistence type="inferred from homology"/>
<evidence type="ECO:0000313" key="9">
    <source>
        <dbReference type="EMBL" id="MBE1593705.1"/>
    </source>
</evidence>
<organism evidence="9 10">
    <name type="scientific">Nonomuraea angiospora</name>
    <dbReference type="NCBI Taxonomy" id="46172"/>
    <lineage>
        <taxon>Bacteria</taxon>
        <taxon>Bacillati</taxon>
        <taxon>Actinomycetota</taxon>
        <taxon>Actinomycetes</taxon>
        <taxon>Streptosporangiales</taxon>
        <taxon>Streptosporangiaceae</taxon>
        <taxon>Nonomuraea</taxon>
    </lineage>
</organism>
<keyword evidence="5" id="KW-0464">Manganese</keyword>
<dbReference type="EC" id="3.2.1.86" evidence="9"/>
<dbReference type="Pfam" id="PF11975">
    <property type="entry name" value="Glyco_hydro_4C"/>
    <property type="match status" value="1"/>
</dbReference>
<protein>
    <submittedName>
        <fullName evidence="9">6-phospho-beta-glucosidase</fullName>
        <ecNumber evidence="9">3.2.1.86</ecNumber>
    </submittedName>
</protein>
<keyword evidence="10" id="KW-1185">Reference proteome</keyword>
<keyword evidence="2" id="KW-0479">Metal-binding</keyword>
<dbReference type="SUPFAM" id="SSF56327">
    <property type="entry name" value="LDH C-terminal domain-like"/>
    <property type="match status" value="1"/>
</dbReference>
<evidence type="ECO:0000256" key="1">
    <source>
        <dbReference type="ARBA" id="ARBA00010141"/>
    </source>
</evidence>
<dbReference type="PRINTS" id="PR00732">
    <property type="entry name" value="GLHYDRLASE4"/>
</dbReference>
<dbReference type="Gene3D" id="3.40.50.720">
    <property type="entry name" value="NAD(P)-binding Rossmann-like Domain"/>
    <property type="match status" value="1"/>
</dbReference>
<dbReference type="PROSITE" id="PS01324">
    <property type="entry name" value="GLYCOSYL_HYDROL_F4"/>
    <property type="match status" value="1"/>
</dbReference>
<dbReference type="Pfam" id="PF02056">
    <property type="entry name" value="Glyco_hydro_4"/>
    <property type="match status" value="1"/>
</dbReference>
<dbReference type="InterPro" id="IPR022616">
    <property type="entry name" value="Glyco_hydro_4_C"/>
</dbReference>
<dbReference type="Proteomes" id="UP000633509">
    <property type="component" value="Unassembled WGS sequence"/>
</dbReference>
<comment type="caution">
    <text evidence="9">The sequence shown here is derived from an EMBL/GenBank/DDBJ whole genome shotgun (WGS) entry which is preliminary data.</text>
</comment>
<evidence type="ECO:0000256" key="3">
    <source>
        <dbReference type="ARBA" id="ARBA00022801"/>
    </source>
</evidence>
<evidence type="ECO:0000256" key="6">
    <source>
        <dbReference type="ARBA" id="ARBA00023295"/>
    </source>
</evidence>
<dbReference type="RefSeq" id="WP_192793021.1">
    <property type="nucleotide sequence ID" value="NZ_JADBEK010000001.1"/>
</dbReference>
<dbReference type="InterPro" id="IPR019802">
    <property type="entry name" value="GlycHydrolase_4_CS"/>
</dbReference>
<dbReference type="InterPro" id="IPR001088">
    <property type="entry name" value="Glyco_hydro_4"/>
</dbReference>
<name>A0ABR9ML80_9ACTN</name>
<reference evidence="9 10" key="1">
    <citation type="submission" date="2020-10" db="EMBL/GenBank/DDBJ databases">
        <title>Sequencing the genomes of 1000 actinobacteria strains.</title>
        <authorList>
            <person name="Klenk H.-P."/>
        </authorList>
    </citation>
    <scope>NUCLEOTIDE SEQUENCE [LARGE SCALE GENOMIC DNA]</scope>
    <source>
        <strain evidence="9 10">DSM 43173</strain>
    </source>
</reference>
<dbReference type="Gene3D" id="3.90.110.10">
    <property type="entry name" value="Lactate dehydrogenase/glycoside hydrolase, family 4, C-terminal"/>
    <property type="match status" value="1"/>
</dbReference>
<evidence type="ECO:0000259" key="8">
    <source>
        <dbReference type="Pfam" id="PF11975"/>
    </source>
</evidence>
<dbReference type="PANTHER" id="PTHR32092:SF5">
    <property type="entry name" value="6-PHOSPHO-BETA-GLUCOSIDASE"/>
    <property type="match status" value="1"/>
</dbReference>
<accession>A0ABR9ML80</accession>
<sequence>MRLAVLGGGGFRVPLVYGALLRETAKPRVEQVVLYDVSQDRLEAIRHVLGQLAAGHDDPPEVLTTTDLDTALRDSAFVFSAIRVGGLAGRTADERVALDLGLLGQETTGPGGISYGLRTIPVALHVAERVAALAPQAWVINFTNPAGMITEAMRHVLGDRVIGICDSPIGLIRRAAVALGLDPSRVSPDYVGLNHLGWLRGLTYQGRDVLPGLLADDAALRQVEEARIFGTDWVRTLGALPNEYLYYYYFTRESVAAISGQTRGESLVRQQDDFYAAVRARPEEALAEWVRARRLRDESYMAEAREPTSAGARDAADLEAGGYEGIALALMAAIARGEPTSMILNVRNGAAVPGLPADAVVEIPCAVDGAGVRPLATRPLPGRFLGLMQQVKGVEQAAIEAARSGSARLAVEAFALHPLVDSVATARKLLDGYRARIPELAAAIPGSSDAGGRTTL</sequence>
<dbReference type="EMBL" id="JADBEK010000001">
    <property type="protein sequence ID" value="MBE1593705.1"/>
    <property type="molecule type" value="Genomic_DNA"/>
</dbReference>
<gene>
    <name evidence="9" type="ORF">H4W80_011963</name>
</gene>
<evidence type="ECO:0000313" key="10">
    <source>
        <dbReference type="Proteomes" id="UP000633509"/>
    </source>
</evidence>
<dbReference type="CDD" id="cd05296">
    <property type="entry name" value="GH4_P_beta_glucosidase"/>
    <property type="match status" value="1"/>
</dbReference>
<dbReference type="SUPFAM" id="SSF51735">
    <property type="entry name" value="NAD(P)-binding Rossmann-fold domains"/>
    <property type="match status" value="1"/>
</dbReference>
<comment type="similarity">
    <text evidence="1 7">Belongs to the glycosyl hydrolase 4 family.</text>
</comment>
<feature type="domain" description="Glycosyl hydrolase family 4 C-terminal" evidence="8">
    <location>
        <begin position="190"/>
        <end position="420"/>
    </location>
</feature>
<keyword evidence="4 7" id="KW-0520">NAD</keyword>
<dbReference type="InterPro" id="IPR015955">
    <property type="entry name" value="Lactate_DH/Glyco_Ohase_4_C"/>
</dbReference>
<dbReference type="PANTHER" id="PTHR32092">
    <property type="entry name" value="6-PHOSPHO-BETA-GLUCOSIDASE-RELATED"/>
    <property type="match status" value="1"/>
</dbReference>
<evidence type="ECO:0000256" key="5">
    <source>
        <dbReference type="ARBA" id="ARBA00023211"/>
    </source>
</evidence>
<dbReference type="GO" id="GO:0008706">
    <property type="term" value="F:6-phospho-beta-glucosidase activity"/>
    <property type="evidence" value="ECO:0007669"/>
    <property type="project" value="UniProtKB-EC"/>
</dbReference>
<evidence type="ECO:0000256" key="2">
    <source>
        <dbReference type="ARBA" id="ARBA00022723"/>
    </source>
</evidence>
<comment type="cofactor">
    <cofactor evidence="7">
        <name>NAD(+)</name>
        <dbReference type="ChEBI" id="CHEBI:57540"/>
    </cofactor>
    <text evidence="7">Binds 1 NAD(+) per subunit.</text>
</comment>
<keyword evidence="6 7" id="KW-0326">Glycosidase</keyword>
<keyword evidence="3 7" id="KW-0378">Hydrolase</keyword>
<dbReference type="InterPro" id="IPR036291">
    <property type="entry name" value="NAD(P)-bd_dom_sf"/>
</dbReference>
<evidence type="ECO:0000256" key="7">
    <source>
        <dbReference type="RuleBase" id="RU361152"/>
    </source>
</evidence>